<evidence type="ECO:0000256" key="3">
    <source>
        <dbReference type="ARBA" id="ARBA00022692"/>
    </source>
</evidence>
<feature type="transmembrane region" description="Helical" evidence="10">
    <location>
        <begin position="59"/>
        <end position="79"/>
    </location>
</feature>
<dbReference type="PANTHER" id="PTHR28259">
    <property type="entry name" value="FLUORIDE EXPORT PROTEIN 1-RELATED"/>
    <property type="match status" value="1"/>
</dbReference>
<evidence type="ECO:0000256" key="6">
    <source>
        <dbReference type="ARBA" id="ARBA00023303"/>
    </source>
</evidence>
<dbReference type="Proteomes" id="UP000030487">
    <property type="component" value="Unassembled WGS sequence"/>
</dbReference>
<evidence type="ECO:0000256" key="7">
    <source>
        <dbReference type="ARBA" id="ARBA00035120"/>
    </source>
</evidence>
<dbReference type="HAMAP" id="MF_00454">
    <property type="entry name" value="FluC"/>
    <property type="match status" value="1"/>
</dbReference>
<dbReference type="InterPro" id="IPR003691">
    <property type="entry name" value="FluC"/>
</dbReference>
<feature type="transmembrane region" description="Helical" evidence="10">
    <location>
        <begin position="31"/>
        <end position="52"/>
    </location>
</feature>
<dbReference type="RefSeq" id="WP_036077245.1">
    <property type="nucleotide sequence ID" value="NZ_AVCW01000010.1"/>
</dbReference>
<comment type="activity regulation">
    <text evidence="10">Na(+) is not transported, but it plays an essential structural role and its presence is essential for fluoride channel function.</text>
</comment>
<comment type="function">
    <text evidence="9 10">Fluoride-specific ion channel. Important for reducing fluoride concentration in the cell, thus reducing its toxicity.</text>
</comment>
<dbReference type="PANTHER" id="PTHR28259:SF1">
    <property type="entry name" value="FLUORIDE EXPORT PROTEIN 1-RELATED"/>
    <property type="match status" value="1"/>
</dbReference>
<evidence type="ECO:0000256" key="8">
    <source>
        <dbReference type="ARBA" id="ARBA00035585"/>
    </source>
</evidence>
<organism evidence="11 12">
    <name type="scientific">Lysinibacillus boronitolerans JCM 21713 = 10a = NBRC 103108</name>
    <dbReference type="NCBI Taxonomy" id="1294264"/>
    <lineage>
        <taxon>Bacteria</taxon>
        <taxon>Bacillati</taxon>
        <taxon>Bacillota</taxon>
        <taxon>Bacilli</taxon>
        <taxon>Bacillales</taxon>
        <taxon>Bacillaceae</taxon>
        <taxon>Lysinibacillus</taxon>
    </lineage>
</organism>
<evidence type="ECO:0000256" key="1">
    <source>
        <dbReference type="ARBA" id="ARBA00004651"/>
    </source>
</evidence>
<keyword evidence="6 10" id="KW-0407">Ion channel</keyword>
<dbReference type="NCBIfam" id="TIGR00494">
    <property type="entry name" value="crcB"/>
    <property type="match status" value="1"/>
</dbReference>
<accession>A0ABR4XZP1</accession>
<evidence type="ECO:0000313" key="12">
    <source>
        <dbReference type="Proteomes" id="UP000030487"/>
    </source>
</evidence>
<evidence type="ECO:0000256" key="4">
    <source>
        <dbReference type="ARBA" id="ARBA00022989"/>
    </source>
</evidence>
<keyword evidence="10" id="KW-0479">Metal-binding</keyword>
<keyword evidence="10" id="KW-0813">Transport</keyword>
<name>A0ABR4XZP1_9BACI</name>
<keyword evidence="10" id="KW-0915">Sodium</keyword>
<comment type="similarity">
    <text evidence="7 10">Belongs to the fluoride channel Fluc/FEX (TC 1.A.43) family.</text>
</comment>
<keyword evidence="2 10" id="KW-1003">Cell membrane</keyword>
<proteinExistence type="inferred from homology"/>
<evidence type="ECO:0000256" key="9">
    <source>
        <dbReference type="ARBA" id="ARBA00049940"/>
    </source>
</evidence>
<keyword evidence="12" id="KW-1185">Reference proteome</keyword>
<dbReference type="Pfam" id="PF02537">
    <property type="entry name" value="CRCB"/>
    <property type="match status" value="1"/>
</dbReference>
<keyword evidence="10" id="KW-0406">Ion transport</keyword>
<comment type="caution">
    <text evidence="11">The sequence shown here is derived from an EMBL/GenBank/DDBJ whole genome shotgun (WGS) entry which is preliminary data.</text>
</comment>
<keyword evidence="4 10" id="KW-1133">Transmembrane helix</keyword>
<evidence type="ECO:0000256" key="10">
    <source>
        <dbReference type="HAMAP-Rule" id="MF_00454"/>
    </source>
</evidence>
<evidence type="ECO:0000313" key="11">
    <source>
        <dbReference type="EMBL" id="KGR85910.1"/>
    </source>
</evidence>
<gene>
    <name evidence="10" type="primary">fluC</name>
    <name evidence="10" type="synonym">crcB</name>
    <name evidence="11" type="ORF">CD31_10245</name>
</gene>
<evidence type="ECO:0000256" key="2">
    <source>
        <dbReference type="ARBA" id="ARBA00022475"/>
    </source>
</evidence>
<comment type="catalytic activity">
    <reaction evidence="8">
        <text>fluoride(in) = fluoride(out)</text>
        <dbReference type="Rhea" id="RHEA:76159"/>
        <dbReference type="ChEBI" id="CHEBI:17051"/>
    </reaction>
    <physiologicalReaction direction="left-to-right" evidence="8">
        <dbReference type="Rhea" id="RHEA:76160"/>
    </physiologicalReaction>
</comment>
<evidence type="ECO:0000256" key="5">
    <source>
        <dbReference type="ARBA" id="ARBA00023136"/>
    </source>
</evidence>
<sequence length="121" mass="13118">MLRSFLAVGIGGILGAICRYSLSLAVPNTEVFPFTTLFINLLGCFCLAWLFTSFIKRTPIILGIGTGFCGAFTTFSTFSLETLLLLENSQWLQAVLYVTVSVLGGLACTWLGIRLARGRIA</sequence>
<keyword evidence="3 10" id="KW-0812">Transmembrane</keyword>
<feature type="binding site" evidence="10">
    <location>
        <position position="73"/>
    </location>
    <ligand>
        <name>Na(+)</name>
        <dbReference type="ChEBI" id="CHEBI:29101"/>
        <note>structural</note>
    </ligand>
</feature>
<feature type="binding site" evidence="10">
    <location>
        <position position="70"/>
    </location>
    <ligand>
        <name>Na(+)</name>
        <dbReference type="ChEBI" id="CHEBI:29101"/>
        <note>structural</note>
    </ligand>
</feature>
<feature type="transmembrane region" description="Helical" evidence="10">
    <location>
        <begin position="91"/>
        <end position="113"/>
    </location>
</feature>
<protein>
    <recommendedName>
        <fullName evidence="10">Fluoride-specific ion channel FluC</fullName>
    </recommendedName>
</protein>
<keyword evidence="5 10" id="KW-0472">Membrane</keyword>
<dbReference type="EMBL" id="JPVR01000072">
    <property type="protein sequence ID" value="KGR85910.1"/>
    <property type="molecule type" value="Genomic_DNA"/>
</dbReference>
<reference evidence="11 12" key="1">
    <citation type="submission" date="2014-02" db="EMBL/GenBank/DDBJ databases">
        <title>Draft genome sequence of Lysinibacillus boronitolerans NBRC 103108.</title>
        <authorList>
            <person name="Zhang F."/>
            <person name="Wang G."/>
            <person name="Zhang L."/>
        </authorList>
    </citation>
    <scope>NUCLEOTIDE SEQUENCE [LARGE SCALE GENOMIC DNA]</scope>
    <source>
        <strain evidence="11 12">NBRC 103108</strain>
    </source>
</reference>
<comment type="subcellular location">
    <subcellularLocation>
        <location evidence="1 10">Cell membrane</location>
        <topology evidence="1 10">Multi-pass membrane protein</topology>
    </subcellularLocation>
</comment>